<sequence>MIGTFTDFADQGVLIPVEILVFLSLFLSGRKRDATTWGLAMLSGSIVIVALKLWFERCGVPHHRIIYSPSGHSMGGTMVYGGLLALFCRRNLIFLVGTVLLAVAFAGSRVILGKHTVPEAIAGALVGLIVVFALRSALAGRKEPARSRAAVPVTLILVGLIGVGLHGDRLAAEAWIQVAAQRILGSVLCH</sequence>
<keyword evidence="1" id="KW-0812">Transmembrane</keyword>
<reference evidence="3 4" key="1">
    <citation type="journal article" date="2020" name="Int. J. Syst. Evol. Microbiol.">
        <title>Novel acetic acid bacteria from cider fermentations: Acetobacter conturbans sp. nov. and Acetobacter fallax sp. nov.</title>
        <authorList>
            <person name="Sombolestani A.S."/>
            <person name="Cleenwerck I."/>
            <person name="Cnockaert M."/>
            <person name="Borremans W."/>
            <person name="Wieme A.D."/>
            <person name="De Vuyst L."/>
            <person name="Vandamme P."/>
        </authorList>
    </citation>
    <scope>NUCLEOTIDE SEQUENCE [LARGE SCALE GENOMIC DNA]</scope>
    <source>
        <strain evidence="3 4">LMG 1637</strain>
    </source>
</reference>
<proteinExistence type="predicted"/>
<feature type="transmembrane region" description="Helical" evidence="1">
    <location>
        <begin position="36"/>
        <end position="55"/>
    </location>
</feature>
<evidence type="ECO:0000259" key="2">
    <source>
        <dbReference type="Pfam" id="PF01569"/>
    </source>
</evidence>
<accession>A0ABX0K3P9</accession>
<organism evidence="3 4">
    <name type="scientific">Acetobacter fallax</name>
    <dbReference type="NCBI Taxonomy" id="1737473"/>
    <lineage>
        <taxon>Bacteria</taxon>
        <taxon>Pseudomonadati</taxon>
        <taxon>Pseudomonadota</taxon>
        <taxon>Alphaproteobacteria</taxon>
        <taxon>Acetobacterales</taxon>
        <taxon>Acetobacteraceae</taxon>
        <taxon>Acetobacter</taxon>
    </lineage>
</organism>
<dbReference type="Proteomes" id="UP000615326">
    <property type="component" value="Unassembled WGS sequence"/>
</dbReference>
<dbReference type="EMBL" id="WOSW01000001">
    <property type="protein sequence ID" value="NHO30964.1"/>
    <property type="molecule type" value="Genomic_DNA"/>
</dbReference>
<dbReference type="InterPro" id="IPR036938">
    <property type="entry name" value="PAP2/HPO_sf"/>
</dbReference>
<dbReference type="Pfam" id="PF01569">
    <property type="entry name" value="PAP2"/>
    <property type="match status" value="1"/>
</dbReference>
<keyword evidence="4" id="KW-1185">Reference proteome</keyword>
<keyword evidence="1" id="KW-0472">Membrane</keyword>
<feature type="transmembrane region" description="Helical" evidence="1">
    <location>
        <begin position="67"/>
        <end position="87"/>
    </location>
</feature>
<feature type="transmembrane region" description="Helical" evidence="1">
    <location>
        <begin position="117"/>
        <end position="137"/>
    </location>
</feature>
<evidence type="ECO:0000313" key="3">
    <source>
        <dbReference type="EMBL" id="NHO30964.1"/>
    </source>
</evidence>
<keyword evidence="1" id="KW-1133">Transmembrane helix</keyword>
<feature type="transmembrane region" description="Helical" evidence="1">
    <location>
        <begin position="12"/>
        <end position="29"/>
    </location>
</feature>
<dbReference type="Gene3D" id="1.20.144.10">
    <property type="entry name" value="Phosphatidic acid phosphatase type 2/haloperoxidase"/>
    <property type="match status" value="1"/>
</dbReference>
<name>A0ABX0K3P9_9PROT</name>
<dbReference type="RefSeq" id="WP_173575577.1">
    <property type="nucleotide sequence ID" value="NZ_WOSW01000001.1"/>
</dbReference>
<feature type="domain" description="Phosphatidic acid phosphatase type 2/haloperoxidase" evidence="2">
    <location>
        <begin position="67"/>
        <end position="136"/>
    </location>
</feature>
<protein>
    <submittedName>
        <fullName evidence="3">Phosphatase PAP2 family protein</fullName>
    </submittedName>
</protein>
<evidence type="ECO:0000256" key="1">
    <source>
        <dbReference type="SAM" id="Phobius"/>
    </source>
</evidence>
<dbReference type="InterPro" id="IPR000326">
    <property type="entry name" value="PAP2/HPO"/>
</dbReference>
<evidence type="ECO:0000313" key="4">
    <source>
        <dbReference type="Proteomes" id="UP000615326"/>
    </source>
</evidence>
<gene>
    <name evidence="3" type="ORF">GOB84_00015</name>
</gene>
<comment type="caution">
    <text evidence="3">The sequence shown here is derived from an EMBL/GenBank/DDBJ whole genome shotgun (WGS) entry which is preliminary data.</text>
</comment>
<dbReference type="SUPFAM" id="SSF48317">
    <property type="entry name" value="Acid phosphatase/Vanadium-dependent haloperoxidase"/>
    <property type="match status" value="1"/>
</dbReference>
<feature type="transmembrane region" description="Helical" evidence="1">
    <location>
        <begin position="92"/>
        <end position="111"/>
    </location>
</feature>